<comment type="caution">
    <text evidence="1">The sequence shown here is derived from an EMBL/GenBank/DDBJ whole genome shotgun (WGS) entry which is preliminary data.</text>
</comment>
<feature type="non-terminal residue" evidence="1">
    <location>
        <position position="1"/>
    </location>
</feature>
<name>A0A392QAV8_9FABA</name>
<accession>A0A392QAV8</accession>
<dbReference type="Proteomes" id="UP000265520">
    <property type="component" value="Unassembled WGS sequence"/>
</dbReference>
<proteinExistence type="predicted"/>
<keyword evidence="2" id="KW-1185">Reference proteome</keyword>
<dbReference type="EMBL" id="LXQA010121113">
    <property type="protein sequence ID" value="MCI20686.1"/>
    <property type="molecule type" value="Genomic_DNA"/>
</dbReference>
<evidence type="ECO:0000313" key="1">
    <source>
        <dbReference type="EMBL" id="MCI20686.1"/>
    </source>
</evidence>
<sequence>AHPNTLYIAVAAFTEYIKGLDSSTLDMELRMLQIIDDDDDEQEDEKRPELVSIEQLVDYFIFELSSKNNF</sequence>
<reference evidence="1 2" key="1">
    <citation type="journal article" date="2018" name="Front. Plant Sci.">
        <title>Red Clover (Trifolium pratense) and Zigzag Clover (T. medium) - A Picture of Genomic Similarities and Differences.</title>
        <authorList>
            <person name="Dluhosova J."/>
            <person name="Istvanek J."/>
            <person name="Nedelnik J."/>
            <person name="Repkova J."/>
        </authorList>
    </citation>
    <scope>NUCLEOTIDE SEQUENCE [LARGE SCALE GENOMIC DNA]</scope>
    <source>
        <strain evidence="2">cv. 10/8</strain>
        <tissue evidence="1">Leaf</tissue>
    </source>
</reference>
<protein>
    <submittedName>
        <fullName evidence="1">WD-repeat protein-like protein</fullName>
    </submittedName>
</protein>
<evidence type="ECO:0000313" key="2">
    <source>
        <dbReference type="Proteomes" id="UP000265520"/>
    </source>
</evidence>
<dbReference type="AlphaFoldDB" id="A0A392QAV8"/>
<organism evidence="1 2">
    <name type="scientific">Trifolium medium</name>
    <dbReference type="NCBI Taxonomy" id="97028"/>
    <lineage>
        <taxon>Eukaryota</taxon>
        <taxon>Viridiplantae</taxon>
        <taxon>Streptophyta</taxon>
        <taxon>Embryophyta</taxon>
        <taxon>Tracheophyta</taxon>
        <taxon>Spermatophyta</taxon>
        <taxon>Magnoliopsida</taxon>
        <taxon>eudicotyledons</taxon>
        <taxon>Gunneridae</taxon>
        <taxon>Pentapetalae</taxon>
        <taxon>rosids</taxon>
        <taxon>fabids</taxon>
        <taxon>Fabales</taxon>
        <taxon>Fabaceae</taxon>
        <taxon>Papilionoideae</taxon>
        <taxon>50 kb inversion clade</taxon>
        <taxon>NPAAA clade</taxon>
        <taxon>Hologalegina</taxon>
        <taxon>IRL clade</taxon>
        <taxon>Trifolieae</taxon>
        <taxon>Trifolium</taxon>
    </lineage>
</organism>